<dbReference type="PATRIC" id="fig|566551.4.peg.3637"/>
<dbReference type="EMBL" id="ATDT01000033">
    <property type="protein sequence ID" value="EPF13796.1"/>
    <property type="molecule type" value="Genomic_DNA"/>
</dbReference>
<dbReference type="STRING" id="566551.HMPREF0201_03989"/>
<sequence>MRSHSQTPTLALFLFAKCCDFDSKTQPINNQNVNLCAKMKLSLCIEMK</sequence>
<organism evidence="1 2">
    <name type="scientific">Cedecea davisae DSM 4568</name>
    <dbReference type="NCBI Taxonomy" id="566551"/>
    <lineage>
        <taxon>Bacteria</taxon>
        <taxon>Pseudomonadati</taxon>
        <taxon>Pseudomonadota</taxon>
        <taxon>Gammaproteobacteria</taxon>
        <taxon>Enterobacterales</taxon>
        <taxon>Enterobacteriaceae</taxon>
        <taxon>Cedecea</taxon>
    </lineage>
</organism>
<dbReference type="HOGENOM" id="CLU_3150863_0_0_6"/>
<proteinExistence type="predicted"/>
<dbReference type="AlphaFoldDB" id="S3IMT8"/>
<evidence type="ECO:0000313" key="1">
    <source>
        <dbReference type="EMBL" id="EPF13796.1"/>
    </source>
</evidence>
<evidence type="ECO:0000313" key="2">
    <source>
        <dbReference type="Proteomes" id="UP000014585"/>
    </source>
</evidence>
<accession>S3IMT8</accession>
<dbReference type="Proteomes" id="UP000014585">
    <property type="component" value="Unassembled WGS sequence"/>
</dbReference>
<comment type="caution">
    <text evidence="1">The sequence shown here is derived from an EMBL/GenBank/DDBJ whole genome shotgun (WGS) entry which is preliminary data.</text>
</comment>
<protein>
    <submittedName>
        <fullName evidence="1">Uncharacterized protein</fullName>
    </submittedName>
</protein>
<name>S3IMT8_9ENTR</name>
<reference evidence="1 2" key="1">
    <citation type="submission" date="2013-04" db="EMBL/GenBank/DDBJ databases">
        <authorList>
            <person name="Weinstock G."/>
            <person name="Sodergren E."/>
            <person name="Lobos E.A."/>
            <person name="Fulton L."/>
            <person name="Fulton R."/>
            <person name="Courtney L."/>
            <person name="Fronick C."/>
            <person name="O'Laughlin M."/>
            <person name="Godfrey J."/>
            <person name="Wilson R.M."/>
            <person name="Miner T."/>
            <person name="Farmer C."/>
            <person name="Delehaunty K."/>
            <person name="Cordes M."/>
            <person name="Minx P."/>
            <person name="Tomlinson C."/>
            <person name="Chen J."/>
            <person name="Wollam A."/>
            <person name="Pepin K.H."/>
            <person name="Palsikar V.B."/>
            <person name="Zhang X."/>
            <person name="Suruliraj S."/>
            <person name="Perna N.T."/>
            <person name="Plunkett G."/>
            <person name="Warren W."/>
            <person name="Mitreva M."/>
            <person name="Mardis E.R."/>
            <person name="Wilson R.K."/>
        </authorList>
    </citation>
    <scope>NUCLEOTIDE SEQUENCE [LARGE SCALE GENOMIC DNA]</scope>
    <source>
        <strain evidence="1 2">DSM 4568</strain>
    </source>
</reference>
<gene>
    <name evidence="1" type="ORF">HMPREF0201_03989</name>
</gene>